<dbReference type="Pfam" id="PF01177">
    <property type="entry name" value="Asp_Glu_race"/>
    <property type="match status" value="1"/>
</dbReference>
<dbReference type="Gene3D" id="3.40.50.12500">
    <property type="match status" value="1"/>
</dbReference>
<evidence type="ECO:0000313" key="3">
    <source>
        <dbReference type="EMBL" id="QLB64502.1"/>
    </source>
</evidence>
<comment type="similarity">
    <text evidence="1">Belongs to the HyuE racemase family.</text>
</comment>
<dbReference type="OrthoDB" id="978447at2"/>
<evidence type="ECO:0000313" key="2">
    <source>
        <dbReference type="EMBL" id="MEO1753313.1"/>
    </source>
</evidence>
<evidence type="ECO:0000313" key="4">
    <source>
        <dbReference type="Proteomes" id="UP000509548"/>
    </source>
</evidence>
<gene>
    <name evidence="3" type="ORF">A9O66_18665</name>
    <name evidence="2" type="ORF">VOI32_05140</name>
</gene>
<dbReference type="Proteomes" id="UP000509548">
    <property type="component" value="Chromosome 2"/>
</dbReference>
<dbReference type="AlphaFoldDB" id="A0A9Q6WMY6"/>
<proteinExistence type="inferred from homology"/>
<dbReference type="EMBL" id="JAYLVJ010000004">
    <property type="protein sequence ID" value="MEO1753313.1"/>
    <property type="molecule type" value="Genomic_DNA"/>
</dbReference>
<dbReference type="RefSeq" id="WP_062916951.1">
    <property type="nucleotide sequence ID" value="NZ_CADFFV010000051.1"/>
</dbReference>
<reference evidence="3" key="2">
    <citation type="submission" date="2016-06" db="EMBL/GenBank/DDBJ databases">
        <authorList>
            <person name="Huang P."/>
            <person name="Jiang X."/>
            <person name="Liu X."/>
        </authorList>
    </citation>
    <scope>NUCLEOTIDE SEQUENCE</scope>
    <source>
        <strain evidence="3">852011</strain>
    </source>
</reference>
<dbReference type="InterPro" id="IPR015942">
    <property type="entry name" value="Asp/Glu/hydantoin_racemase"/>
</dbReference>
<evidence type="ECO:0000256" key="1">
    <source>
        <dbReference type="ARBA" id="ARBA00038414"/>
    </source>
</evidence>
<dbReference type="EMBL" id="CP015959">
    <property type="protein sequence ID" value="QLB64502.1"/>
    <property type="molecule type" value="Genomic_DNA"/>
</dbReference>
<evidence type="ECO:0000313" key="5">
    <source>
        <dbReference type="Proteomes" id="UP001462961"/>
    </source>
</evidence>
<dbReference type="GO" id="GO:0047661">
    <property type="term" value="F:amino-acid racemase activity"/>
    <property type="evidence" value="ECO:0007669"/>
    <property type="project" value="InterPro"/>
</dbReference>
<name>A0A9Q6WMY6_9BURK</name>
<protein>
    <submittedName>
        <fullName evidence="3">Asp/Glu racemase</fullName>
    </submittedName>
    <submittedName>
        <fullName evidence="2">Aspartate/glutamate racemase family protein</fullName>
    </submittedName>
</protein>
<dbReference type="Proteomes" id="UP001462961">
    <property type="component" value="Unassembled WGS sequence"/>
</dbReference>
<accession>A0A9Q6WMY6</accession>
<keyword evidence="5" id="KW-1185">Reference proteome</keyword>
<reference evidence="3 4" key="1">
    <citation type="journal article" date="2014" name="Genome Announc.">
        <title>Draft Genome Sequence of the Haloacid-Degrading Burkholderia caribensis Strain MBA4.</title>
        <authorList>
            <person name="Pan Y."/>
            <person name="Kong K.F."/>
            <person name="Tsang J.S."/>
        </authorList>
    </citation>
    <scope>NUCLEOTIDE SEQUENCE [LARGE SCALE GENOMIC DNA]</scope>
    <source>
        <strain evidence="3 4">852011</strain>
    </source>
</reference>
<organism evidence="3 4">
    <name type="scientific">Paraburkholderia caribensis</name>
    <dbReference type="NCBI Taxonomy" id="75105"/>
    <lineage>
        <taxon>Bacteria</taxon>
        <taxon>Pseudomonadati</taxon>
        <taxon>Pseudomonadota</taxon>
        <taxon>Betaproteobacteria</taxon>
        <taxon>Burkholderiales</taxon>
        <taxon>Burkholderiaceae</taxon>
        <taxon>Paraburkholderia</taxon>
    </lineage>
</organism>
<reference evidence="2 5" key="3">
    <citation type="submission" date="2024-01" db="EMBL/GenBank/DDBJ databases">
        <title>The diversity of rhizobia nodulating Mimosa spp. in eleven states of Brazil covering several biomes is determined by host plant, location, and edaphic factors.</title>
        <authorList>
            <person name="Rouws L."/>
            <person name="Barauna A."/>
            <person name="Beukes C."/>
            <person name="De Faria S.M."/>
            <person name="Gross E."/>
            <person name="Dos Reis Junior F.B."/>
            <person name="Simon M."/>
            <person name="Maluk M."/>
            <person name="Odee D.W."/>
            <person name="Kenicer G."/>
            <person name="Young J.P.W."/>
            <person name="Reis V.M."/>
            <person name="Zilli J."/>
            <person name="James E.K."/>
        </authorList>
    </citation>
    <scope>NUCLEOTIDE SEQUENCE [LARGE SCALE GENOMIC DNA]</scope>
    <source>
        <strain evidence="2 5">JHI1651</strain>
    </source>
</reference>
<dbReference type="InterPro" id="IPR053714">
    <property type="entry name" value="Iso_Racemase_Enz_sf"/>
</dbReference>
<sequence length="230" mass="24427">MATIVVVHTGPVTVQPLKDQFAAQLPDVRMINIVDDSLLNDVRSAGHLTPEVTGRLYSYMSNAQAMGADFILNACSSVGEAVDTLRGMIRTPIIKIDETMAQEASRLGTRIGVVATVKTTLEPTVRLIRKKAAEAGREISVVERVAEEAFAALLAGDAARHDEVLKHTIVALADEVDVVVLAQVSMARLVPSLGQTRVPVLSSPQSGVATVKAALSDARQARTKGTLSTH</sequence>